<dbReference type="Proteomes" id="UP001500280">
    <property type="component" value="Unassembled WGS sequence"/>
</dbReference>
<keyword evidence="3" id="KW-1185">Reference proteome</keyword>
<proteinExistence type="predicted"/>
<evidence type="ECO:0000313" key="3">
    <source>
        <dbReference type="Proteomes" id="UP001500280"/>
    </source>
</evidence>
<feature type="chain" id="PRO_5046451067" evidence="1">
    <location>
        <begin position="23"/>
        <end position="350"/>
    </location>
</feature>
<evidence type="ECO:0000256" key="1">
    <source>
        <dbReference type="SAM" id="SignalP"/>
    </source>
</evidence>
<protein>
    <submittedName>
        <fullName evidence="2">Uncharacterized protein</fullName>
    </submittedName>
</protein>
<sequence>MAPLLAAPLVGAVLSGTPTALAAPNPDLTVHSVTVDKTRVAVAGLNTVPVTITVKASYNFSEPEPPPGGFTLYAILQRYGANEGPLNDLYSSPLTVVDGTVRNGTWRGKVDVPSTANGTFEIFGLKVGRFDPASGDNTDPSTYPNPVRISVSGQHVPRITARVTPNPVPPGKPYSVRWSVIDSATKQPYGTRLKVLLGNDNGCVERIGTAGTVLTDTAGYITKSYAAADADYLNCLLLPGTQAPVGGLIMLIPHPSVVSATPSRTSAPVGTIVPVNGAVAGSPAGCPVNMQRLYGASQWRTVGTASVRQSGRFTLNAQPAYRGRIPYRAQMVACRNYLTGYSKVFHITGT</sequence>
<dbReference type="EMBL" id="BAAANF010000008">
    <property type="protein sequence ID" value="GAA1678931.1"/>
    <property type="molecule type" value="Genomic_DNA"/>
</dbReference>
<gene>
    <name evidence="2" type="ORF">GCM10009745_23320</name>
</gene>
<dbReference type="RefSeq" id="WP_344149391.1">
    <property type="nucleotide sequence ID" value="NZ_BAAANF010000008.1"/>
</dbReference>
<keyword evidence="1" id="KW-0732">Signal</keyword>
<accession>A0ABN2GZ66</accession>
<evidence type="ECO:0000313" key="2">
    <source>
        <dbReference type="EMBL" id="GAA1678931.1"/>
    </source>
</evidence>
<organism evidence="2 3">
    <name type="scientific">Kribbella yunnanensis</name>
    <dbReference type="NCBI Taxonomy" id="190194"/>
    <lineage>
        <taxon>Bacteria</taxon>
        <taxon>Bacillati</taxon>
        <taxon>Actinomycetota</taxon>
        <taxon>Actinomycetes</taxon>
        <taxon>Propionibacteriales</taxon>
        <taxon>Kribbellaceae</taxon>
        <taxon>Kribbella</taxon>
    </lineage>
</organism>
<reference evidence="2 3" key="1">
    <citation type="journal article" date="2019" name="Int. J. Syst. Evol. Microbiol.">
        <title>The Global Catalogue of Microorganisms (GCM) 10K type strain sequencing project: providing services to taxonomists for standard genome sequencing and annotation.</title>
        <authorList>
            <consortium name="The Broad Institute Genomics Platform"/>
            <consortium name="The Broad Institute Genome Sequencing Center for Infectious Disease"/>
            <person name="Wu L."/>
            <person name="Ma J."/>
        </authorList>
    </citation>
    <scope>NUCLEOTIDE SEQUENCE [LARGE SCALE GENOMIC DNA]</scope>
    <source>
        <strain evidence="2 3">JCM 14307</strain>
    </source>
</reference>
<feature type="signal peptide" evidence="1">
    <location>
        <begin position="1"/>
        <end position="22"/>
    </location>
</feature>
<comment type="caution">
    <text evidence="2">The sequence shown here is derived from an EMBL/GenBank/DDBJ whole genome shotgun (WGS) entry which is preliminary data.</text>
</comment>
<name>A0ABN2GZ66_9ACTN</name>